<keyword evidence="2" id="KW-0812">Transmembrane</keyword>
<keyword evidence="4" id="KW-1185">Reference proteome</keyword>
<accession>A0A804N1J4</accession>
<dbReference type="AlphaFoldDB" id="A0A804N1J4"/>
<dbReference type="InParanoid" id="A0A804N1J4"/>
<keyword evidence="2" id="KW-0472">Membrane</keyword>
<evidence type="ECO:0000256" key="1">
    <source>
        <dbReference type="SAM" id="MobiDB-lite"/>
    </source>
</evidence>
<reference evidence="3" key="2">
    <citation type="submission" date="2019-07" db="EMBL/GenBank/DDBJ databases">
        <authorList>
            <person name="Seetharam A."/>
            <person name="Woodhouse M."/>
            <person name="Cannon E."/>
        </authorList>
    </citation>
    <scope>NUCLEOTIDE SEQUENCE [LARGE SCALE GENOMIC DNA]</scope>
    <source>
        <strain evidence="3">cv. B73</strain>
    </source>
</reference>
<sequence length="119" mass="12103">MKQGAARRLGPTQIRWGGGCSPRAGPERQPARPSRAIPGEDAKHTAAAAAAATAAAGAGALVAALAIWGPCAREEGRDRDGGGVRGGVDGFGFPLRPLSLVFGRGRGSRQLPVVVVVWL</sequence>
<reference evidence="4" key="1">
    <citation type="submission" date="2015-12" db="EMBL/GenBank/DDBJ databases">
        <title>Update maize B73 reference genome by single molecule sequencing technologies.</title>
        <authorList>
            <consortium name="Maize Genome Sequencing Project"/>
            <person name="Ware D."/>
        </authorList>
    </citation>
    <scope>NUCLEOTIDE SEQUENCE [LARGE SCALE GENOMIC DNA]</scope>
    <source>
        <strain evidence="4">cv. B73</strain>
    </source>
</reference>
<keyword evidence="2" id="KW-1133">Transmembrane helix</keyword>
<dbReference type="EnsemblPlants" id="Zm00001eb127590_T001">
    <property type="protein sequence ID" value="Zm00001eb127590_P001"/>
    <property type="gene ID" value="Zm00001eb127590"/>
</dbReference>
<organism evidence="3 4">
    <name type="scientific">Zea mays</name>
    <name type="common">Maize</name>
    <dbReference type="NCBI Taxonomy" id="4577"/>
    <lineage>
        <taxon>Eukaryota</taxon>
        <taxon>Viridiplantae</taxon>
        <taxon>Streptophyta</taxon>
        <taxon>Embryophyta</taxon>
        <taxon>Tracheophyta</taxon>
        <taxon>Spermatophyta</taxon>
        <taxon>Magnoliopsida</taxon>
        <taxon>Liliopsida</taxon>
        <taxon>Poales</taxon>
        <taxon>Poaceae</taxon>
        <taxon>PACMAD clade</taxon>
        <taxon>Panicoideae</taxon>
        <taxon>Andropogonodae</taxon>
        <taxon>Andropogoneae</taxon>
        <taxon>Tripsacinae</taxon>
        <taxon>Zea</taxon>
    </lineage>
</organism>
<protein>
    <submittedName>
        <fullName evidence="3">Uncharacterized protein</fullName>
    </submittedName>
</protein>
<feature type="transmembrane region" description="Helical" evidence="2">
    <location>
        <begin position="46"/>
        <end position="69"/>
    </location>
</feature>
<reference evidence="3" key="3">
    <citation type="submission" date="2021-05" db="UniProtKB">
        <authorList>
            <consortium name="EnsemblPlants"/>
        </authorList>
    </citation>
    <scope>IDENTIFICATION</scope>
    <source>
        <strain evidence="3">cv. B73</strain>
    </source>
</reference>
<proteinExistence type="predicted"/>
<feature type="region of interest" description="Disordered" evidence="1">
    <location>
        <begin position="1"/>
        <end position="43"/>
    </location>
</feature>
<name>A0A804N1J4_MAIZE</name>
<evidence type="ECO:0000313" key="4">
    <source>
        <dbReference type="Proteomes" id="UP000007305"/>
    </source>
</evidence>
<dbReference type="Gramene" id="Zm00001eb127590_T001">
    <property type="protein sequence ID" value="Zm00001eb127590_P001"/>
    <property type="gene ID" value="Zm00001eb127590"/>
</dbReference>
<evidence type="ECO:0000313" key="3">
    <source>
        <dbReference type="EnsemblPlants" id="Zm00001eb127590_P001"/>
    </source>
</evidence>
<dbReference type="Proteomes" id="UP000007305">
    <property type="component" value="Chromosome 3"/>
</dbReference>
<evidence type="ECO:0000256" key="2">
    <source>
        <dbReference type="SAM" id="Phobius"/>
    </source>
</evidence>